<keyword evidence="11" id="KW-1185">Reference proteome</keyword>
<name>A0A4R4XWV9_9ACTN</name>
<evidence type="ECO:0000256" key="5">
    <source>
        <dbReference type="PIRSR" id="PIRSR615500-1"/>
    </source>
</evidence>
<dbReference type="Proteomes" id="UP000295302">
    <property type="component" value="Unassembled WGS sequence"/>
</dbReference>
<comment type="caution">
    <text evidence="10">The sequence shown here is derived from an EMBL/GenBank/DDBJ whole genome shotgun (WGS) entry which is preliminary data.</text>
</comment>
<sequence length="592" mass="60772">MRPGWRSPRAGAVMAFIAVLAIPGRPSGMGRCVARQAADDTLRRCRGHERVGAARGRGARPGRWPWPPLLSGNAAMRQRGGQRCFGPLRSQTSQLSHAGMHAAVRAAVSGKGFTAPQPLEDQVRLRFLLTCAVVLALTPALSGAASGAAPAIHVQNTSAADDPKDTGGPVISPTLASQIKAKNSVRSIIQLKPGQSVQDVAKDIERASDGSRVLEATGSPHFFVAEVDGPTLNKLKQDNRVQAVYEDQLSVPFLDASTTVIRSDRANQAGWTGAGTTIAVLDTGIDRDHPFFAGRIVDEACFSSSDAGDGTVSLCPNNQPTQSGPGSADAETAQCLAHNVNTCSHGSHVAGIAAGATATGAPDNGVAPGARILAIQVFSRVDNAVTCAIGGGQAPCLLSYTSDQKLALEYVSRVAKAHNVAAVNLSLGSGGPFTEACDADPGAAALKPEFDALLAQGVAPVVAAGNNGFENGVSTPACISTAVTVGATDDADAVTSFSNRGPLLDLFAPGWGINSAVPDDAYGEKSGTSMAAPHVAGAFALMRQAFPDNTVEQSLRRLRDTGTQIAAGSSRVSRIDMERATTSAPAAADPRA</sequence>
<dbReference type="InterPro" id="IPR023827">
    <property type="entry name" value="Peptidase_S8_Asp-AS"/>
</dbReference>
<dbReference type="OrthoDB" id="9766923at2"/>
<evidence type="ECO:0000259" key="9">
    <source>
        <dbReference type="Pfam" id="PF00082"/>
    </source>
</evidence>
<evidence type="ECO:0000256" key="6">
    <source>
        <dbReference type="PROSITE-ProRule" id="PRU01240"/>
    </source>
</evidence>
<keyword evidence="4 6" id="KW-0720">Serine protease</keyword>
<feature type="compositionally biased region" description="Polar residues" evidence="8">
    <location>
        <begin position="562"/>
        <end position="572"/>
    </location>
</feature>
<dbReference type="AlphaFoldDB" id="A0A4R4XWV9"/>
<dbReference type="PANTHER" id="PTHR43806:SF11">
    <property type="entry name" value="CEREVISIN-RELATED"/>
    <property type="match status" value="1"/>
</dbReference>
<dbReference type="GO" id="GO:0006508">
    <property type="term" value="P:proteolysis"/>
    <property type="evidence" value="ECO:0007669"/>
    <property type="project" value="UniProtKB-KW"/>
</dbReference>
<dbReference type="PRINTS" id="PR00723">
    <property type="entry name" value="SUBTILISIN"/>
</dbReference>
<accession>A0A4R4XWV9</accession>
<dbReference type="InterPro" id="IPR050131">
    <property type="entry name" value="Peptidase_S8_subtilisin-like"/>
</dbReference>
<evidence type="ECO:0000256" key="4">
    <source>
        <dbReference type="ARBA" id="ARBA00022825"/>
    </source>
</evidence>
<evidence type="ECO:0000313" key="10">
    <source>
        <dbReference type="EMBL" id="TDD35102.1"/>
    </source>
</evidence>
<feature type="active site" description="Charge relay system" evidence="5 6">
    <location>
        <position position="282"/>
    </location>
</feature>
<dbReference type="SUPFAM" id="SSF52743">
    <property type="entry name" value="Subtilisin-like"/>
    <property type="match status" value="1"/>
</dbReference>
<dbReference type="InterPro" id="IPR000209">
    <property type="entry name" value="Peptidase_S8/S53_dom"/>
</dbReference>
<dbReference type="InterPro" id="IPR036852">
    <property type="entry name" value="Peptidase_S8/S53_dom_sf"/>
</dbReference>
<feature type="active site" description="Charge relay system" evidence="5 6">
    <location>
        <position position="529"/>
    </location>
</feature>
<feature type="active site" description="Charge relay system" evidence="5 6">
    <location>
        <position position="345"/>
    </location>
</feature>
<protein>
    <recommendedName>
        <fullName evidence="9">Peptidase S8/S53 domain-containing protein</fullName>
    </recommendedName>
</protein>
<dbReference type="GO" id="GO:0004252">
    <property type="term" value="F:serine-type endopeptidase activity"/>
    <property type="evidence" value="ECO:0007669"/>
    <property type="project" value="UniProtKB-UniRule"/>
</dbReference>
<dbReference type="EMBL" id="SMKQ01000224">
    <property type="protein sequence ID" value="TDD35102.1"/>
    <property type="molecule type" value="Genomic_DNA"/>
</dbReference>
<dbReference type="PROSITE" id="PS00137">
    <property type="entry name" value="SUBTILASE_HIS"/>
    <property type="match status" value="1"/>
</dbReference>
<evidence type="ECO:0000256" key="1">
    <source>
        <dbReference type="ARBA" id="ARBA00011073"/>
    </source>
</evidence>
<organism evidence="10 11">
    <name type="scientific">Nonomuraea terrae</name>
    <dbReference type="NCBI Taxonomy" id="2530383"/>
    <lineage>
        <taxon>Bacteria</taxon>
        <taxon>Bacillati</taxon>
        <taxon>Actinomycetota</taxon>
        <taxon>Actinomycetes</taxon>
        <taxon>Streptosporangiales</taxon>
        <taxon>Streptosporangiaceae</taxon>
        <taxon>Nonomuraea</taxon>
    </lineage>
</organism>
<dbReference type="PROSITE" id="PS51892">
    <property type="entry name" value="SUBTILASE"/>
    <property type="match status" value="1"/>
</dbReference>
<keyword evidence="3 6" id="KW-0378">Hydrolase</keyword>
<evidence type="ECO:0000313" key="11">
    <source>
        <dbReference type="Proteomes" id="UP000295302"/>
    </source>
</evidence>
<evidence type="ECO:0000256" key="8">
    <source>
        <dbReference type="SAM" id="MobiDB-lite"/>
    </source>
</evidence>
<dbReference type="InterPro" id="IPR022398">
    <property type="entry name" value="Peptidase_S8_His-AS"/>
</dbReference>
<dbReference type="PROSITE" id="PS00136">
    <property type="entry name" value="SUBTILASE_ASP"/>
    <property type="match status" value="1"/>
</dbReference>
<feature type="domain" description="Peptidase S8/S53" evidence="9">
    <location>
        <begin position="273"/>
        <end position="558"/>
    </location>
</feature>
<dbReference type="PROSITE" id="PS00138">
    <property type="entry name" value="SUBTILASE_SER"/>
    <property type="match status" value="1"/>
</dbReference>
<gene>
    <name evidence="10" type="ORF">E1286_40105</name>
</gene>
<dbReference type="Pfam" id="PF00082">
    <property type="entry name" value="Peptidase_S8"/>
    <property type="match status" value="1"/>
</dbReference>
<keyword evidence="2 6" id="KW-0645">Protease</keyword>
<feature type="region of interest" description="Disordered" evidence="8">
    <location>
        <begin position="562"/>
        <end position="592"/>
    </location>
</feature>
<evidence type="ECO:0000256" key="3">
    <source>
        <dbReference type="ARBA" id="ARBA00022801"/>
    </source>
</evidence>
<dbReference type="InterPro" id="IPR015500">
    <property type="entry name" value="Peptidase_S8_subtilisin-rel"/>
</dbReference>
<reference evidence="10 11" key="1">
    <citation type="submission" date="2019-03" db="EMBL/GenBank/DDBJ databases">
        <title>Draft genome sequences of novel Actinobacteria.</title>
        <authorList>
            <person name="Sahin N."/>
            <person name="Ay H."/>
            <person name="Saygin H."/>
        </authorList>
    </citation>
    <scope>NUCLEOTIDE SEQUENCE [LARGE SCALE GENOMIC DNA]</scope>
    <source>
        <strain evidence="10 11">CH32</strain>
    </source>
</reference>
<evidence type="ECO:0000256" key="2">
    <source>
        <dbReference type="ARBA" id="ARBA00022670"/>
    </source>
</evidence>
<proteinExistence type="inferred from homology"/>
<dbReference type="InterPro" id="IPR023828">
    <property type="entry name" value="Peptidase_S8_Ser-AS"/>
</dbReference>
<dbReference type="PANTHER" id="PTHR43806">
    <property type="entry name" value="PEPTIDASE S8"/>
    <property type="match status" value="1"/>
</dbReference>
<dbReference type="Gene3D" id="3.40.50.200">
    <property type="entry name" value="Peptidase S8/S53 domain"/>
    <property type="match status" value="1"/>
</dbReference>
<comment type="similarity">
    <text evidence="1 6 7">Belongs to the peptidase S8 family.</text>
</comment>
<evidence type="ECO:0000256" key="7">
    <source>
        <dbReference type="RuleBase" id="RU003355"/>
    </source>
</evidence>